<dbReference type="EMBL" id="FOSJ01000006">
    <property type="protein sequence ID" value="SFK01853.1"/>
    <property type="molecule type" value="Genomic_DNA"/>
</dbReference>
<reference evidence="3" key="1">
    <citation type="submission" date="2016-10" db="EMBL/GenBank/DDBJ databases">
        <authorList>
            <person name="Varghese N."/>
            <person name="Submissions S."/>
        </authorList>
    </citation>
    <scope>NUCLEOTIDE SEQUENCE [LARGE SCALE GENOMIC DNA]</scope>
    <source>
        <strain evidence="3">DSM 16108</strain>
    </source>
</reference>
<evidence type="ECO:0000313" key="2">
    <source>
        <dbReference type="EMBL" id="SFK01853.1"/>
    </source>
</evidence>
<dbReference type="FunFam" id="2.130.10.10:FF:000306">
    <property type="entry name" value="3-carboxymuconate cyclase"/>
    <property type="match status" value="1"/>
</dbReference>
<dbReference type="AlphaFoldDB" id="A0A1I3W3S6"/>
<dbReference type="STRING" id="258723.GCA_900169305_01918"/>
<dbReference type="InterPro" id="IPR050282">
    <property type="entry name" value="Cycloisomerase_2"/>
</dbReference>
<gene>
    <name evidence="2" type="ORF">SAMN04488569_100641</name>
</gene>
<dbReference type="InterPro" id="IPR015943">
    <property type="entry name" value="WD40/YVTN_repeat-like_dom_sf"/>
</dbReference>
<dbReference type="Proteomes" id="UP000199589">
    <property type="component" value="Unassembled WGS sequence"/>
</dbReference>
<organism evidence="2 3">
    <name type="scientific">Marinilactibacillus piezotolerans</name>
    <dbReference type="NCBI Taxonomy" id="258723"/>
    <lineage>
        <taxon>Bacteria</taxon>
        <taxon>Bacillati</taxon>
        <taxon>Bacillota</taxon>
        <taxon>Bacilli</taxon>
        <taxon>Lactobacillales</taxon>
        <taxon>Carnobacteriaceae</taxon>
        <taxon>Marinilactibacillus</taxon>
    </lineage>
</organism>
<name>A0A1I3W3S6_9LACT</name>
<dbReference type="GO" id="GO:0017057">
    <property type="term" value="F:6-phosphogluconolactonase activity"/>
    <property type="evidence" value="ECO:0007669"/>
    <property type="project" value="TreeGrafter"/>
</dbReference>
<evidence type="ECO:0000313" key="3">
    <source>
        <dbReference type="Proteomes" id="UP000199589"/>
    </source>
</evidence>
<accession>A0A1I3W3S6</accession>
<protein>
    <submittedName>
        <fullName evidence="2">6-phosphogluconolactonase</fullName>
    </submittedName>
</protein>
<dbReference type="RefSeq" id="WP_091896042.1">
    <property type="nucleotide sequence ID" value="NZ_FOSJ01000006.1"/>
</dbReference>
<dbReference type="Gene3D" id="2.130.10.10">
    <property type="entry name" value="YVTN repeat-like/Quinoprotein amine dehydrogenase"/>
    <property type="match status" value="1"/>
</dbReference>
<dbReference type="GO" id="GO:0005829">
    <property type="term" value="C:cytosol"/>
    <property type="evidence" value="ECO:0007669"/>
    <property type="project" value="TreeGrafter"/>
</dbReference>
<dbReference type="PANTHER" id="PTHR30344">
    <property type="entry name" value="6-PHOSPHOGLUCONOLACTONASE-RELATED"/>
    <property type="match status" value="1"/>
</dbReference>
<dbReference type="Pfam" id="PF10282">
    <property type="entry name" value="Lactonase"/>
    <property type="match status" value="1"/>
</dbReference>
<dbReference type="InterPro" id="IPR019405">
    <property type="entry name" value="Lactonase_7-beta_prop"/>
</dbReference>
<evidence type="ECO:0000256" key="1">
    <source>
        <dbReference type="ARBA" id="ARBA00005564"/>
    </source>
</evidence>
<dbReference type="SUPFAM" id="SSF51004">
    <property type="entry name" value="C-terminal (heme d1) domain of cytochrome cd1-nitrite reductase"/>
    <property type="match status" value="1"/>
</dbReference>
<proteinExistence type="inferred from homology"/>
<dbReference type="InterPro" id="IPR011048">
    <property type="entry name" value="Haem_d1_sf"/>
</dbReference>
<dbReference type="OrthoDB" id="9790815at2"/>
<keyword evidence="3" id="KW-1185">Reference proteome</keyword>
<sequence length="343" mass="37566">MTQKVLLGTYTKRESKGVYSIELDLEKKKLGEIHLEAEVGSPTYLDVSKDGTLLYTVLKDGNKGGVIAFKKTNDGTYATTDVYTAEGSSPCYISYDSNRNFLYTANYHSGEISVFKTDENGSLELTDTMQHSGKSVHENQKSAHAHYFDLTPDEKYLVACDLGTDEVITYTVNDDGKLSEVDVISTAPGTGPRHIVFHPNGKLAYLFGELSSDVIALSYNSESGTLSHLQTISSIPEEHTGFNGGAAIRISKDGKFVYASNRGHNSIVIFAVQDDGTLKLVDYVPTEGEIPRDFNIDPSGQFIVVGHQDSDNLTLFERNTETGKLSLLQKDIYAPEVVCVAFV</sequence>
<dbReference type="PANTHER" id="PTHR30344:SF1">
    <property type="entry name" value="6-PHOSPHOGLUCONOLACTONASE"/>
    <property type="match status" value="1"/>
</dbReference>
<comment type="similarity">
    <text evidence="1">Belongs to the cycloisomerase 2 family.</text>
</comment>